<dbReference type="EMBL" id="MU167274">
    <property type="protein sequence ID" value="KAG0145572.1"/>
    <property type="molecule type" value="Genomic_DNA"/>
</dbReference>
<dbReference type="Pfam" id="PF10775">
    <property type="entry name" value="ATP_sub_h"/>
    <property type="match status" value="1"/>
</dbReference>
<dbReference type="OrthoDB" id="274752at2759"/>
<gene>
    <name evidence="1" type="ORF">CROQUDRAFT_133674</name>
</gene>
<evidence type="ECO:0000313" key="2">
    <source>
        <dbReference type="Proteomes" id="UP000886653"/>
    </source>
</evidence>
<dbReference type="InterPro" id="IPR019711">
    <property type="entry name" value="ATP_synth_F0_suH"/>
</dbReference>
<dbReference type="AlphaFoldDB" id="A0A9P6NH99"/>
<accession>A0A9P6NH99</accession>
<sequence length="134" mass="15009">MSNLTRQTARIARSLSLAVVPSQRSFTTSFQTKKDFVQELYLRELKSYKPSPSISGVQTQVREFTMPPTPPAPYLPTAQDVAQELESWDKASLVNTSTINTQSYGSIEVDSTQSADEYLSFLERDHPTPTTAHH</sequence>
<evidence type="ECO:0000313" key="1">
    <source>
        <dbReference type="EMBL" id="KAG0145572.1"/>
    </source>
</evidence>
<reference evidence="1" key="1">
    <citation type="submission" date="2013-11" db="EMBL/GenBank/DDBJ databases">
        <title>Genome sequence of the fusiform rust pathogen reveals effectors for host alternation and coevolution with pine.</title>
        <authorList>
            <consortium name="DOE Joint Genome Institute"/>
            <person name="Smith K."/>
            <person name="Pendleton A."/>
            <person name="Kubisiak T."/>
            <person name="Anderson C."/>
            <person name="Salamov A."/>
            <person name="Aerts A."/>
            <person name="Riley R."/>
            <person name="Clum A."/>
            <person name="Lindquist E."/>
            <person name="Ence D."/>
            <person name="Campbell M."/>
            <person name="Kronenberg Z."/>
            <person name="Feau N."/>
            <person name="Dhillon B."/>
            <person name="Hamelin R."/>
            <person name="Burleigh J."/>
            <person name="Smith J."/>
            <person name="Yandell M."/>
            <person name="Nelson C."/>
            <person name="Grigoriev I."/>
            <person name="Davis J."/>
        </authorList>
    </citation>
    <scope>NUCLEOTIDE SEQUENCE</scope>
    <source>
        <strain evidence="1">G11</strain>
    </source>
</reference>
<dbReference type="GO" id="GO:0046933">
    <property type="term" value="F:proton-transporting ATP synthase activity, rotational mechanism"/>
    <property type="evidence" value="ECO:0007669"/>
    <property type="project" value="TreeGrafter"/>
</dbReference>
<protein>
    <recommendedName>
        <fullName evidence="3">ATP synthase complex subunit H-domain-containing protein</fullName>
    </recommendedName>
</protein>
<proteinExistence type="predicted"/>
<dbReference type="Proteomes" id="UP000886653">
    <property type="component" value="Unassembled WGS sequence"/>
</dbReference>
<comment type="caution">
    <text evidence="1">The sequence shown here is derived from an EMBL/GenBank/DDBJ whole genome shotgun (WGS) entry which is preliminary data.</text>
</comment>
<name>A0A9P6NH99_9BASI</name>
<dbReference type="PANTHER" id="PTHR28207:SF1">
    <property type="entry name" value="ATP SYNTHASE SUBUNIT H, MITOCHONDRIAL"/>
    <property type="match status" value="1"/>
</dbReference>
<evidence type="ECO:0008006" key="3">
    <source>
        <dbReference type="Google" id="ProtNLM"/>
    </source>
</evidence>
<dbReference type="PANTHER" id="PTHR28207">
    <property type="entry name" value="ATP SYNTHASE SUBUNIT H, MITOCHONDRIAL"/>
    <property type="match status" value="1"/>
</dbReference>
<organism evidence="1 2">
    <name type="scientific">Cronartium quercuum f. sp. fusiforme G11</name>
    <dbReference type="NCBI Taxonomy" id="708437"/>
    <lineage>
        <taxon>Eukaryota</taxon>
        <taxon>Fungi</taxon>
        <taxon>Dikarya</taxon>
        <taxon>Basidiomycota</taxon>
        <taxon>Pucciniomycotina</taxon>
        <taxon>Pucciniomycetes</taxon>
        <taxon>Pucciniales</taxon>
        <taxon>Coleosporiaceae</taxon>
        <taxon>Cronartium</taxon>
    </lineage>
</organism>
<keyword evidence="2" id="KW-1185">Reference proteome</keyword>